<name>A0A369K127_HYPMA</name>
<dbReference type="AlphaFoldDB" id="A0A369K127"/>
<dbReference type="Proteomes" id="UP000076154">
    <property type="component" value="Unassembled WGS sequence"/>
</dbReference>
<feature type="non-terminal residue" evidence="1">
    <location>
        <position position="1"/>
    </location>
</feature>
<dbReference type="EMBL" id="LUEZ02000014">
    <property type="protein sequence ID" value="RDB27668.1"/>
    <property type="molecule type" value="Genomic_DNA"/>
</dbReference>
<sequence length="85" mass="9850">RFLSAHIMFQTVSLHRATLSEEEEFLFLAVTSFIVIARRISIVSPPTTIQLNTHLIPRSLCAEIESNVLKLLDLQIFRVPRAWRF</sequence>
<evidence type="ECO:0000313" key="1">
    <source>
        <dbReference type="EMBL" id="RDB27668.1"/>
    </source>
</evidence>
<gene>
    <name evidence="1" type="ORF">Hypma_003216</name>
</gene>
<evidence type="ECO:0000313" key="2">
    <source>
        <dbReference type="Proteomes" id="UP000076154"/>
    </source>
</evidence>
<reference evidence="1" key="1">
    <citation type="submission" date="2018-04" db="EMBL/GenBank/DDBJ databases">
        <title>Whole genome sequencing of Hypsizygus marmoreus.</title>
        <authorList>
            <person name="Choi I.-G."/>
            <person name="Min B."/>
            <person name="Kim J.-G."/>
            <person name="Kim S."/>
            <person name="Oh Y.-L."/>
            <person name="Kong W.-S."/>
            <person name="Park H."/>
            <person name="Jeong J."/>
            <person name="Song E.-S."/>
        </authorList>
    </citation>
    <scope>NUCLEOTIDE SEQUENCE [LARGE SCALE GENOMIC DNA]</scope>
    <source>
        <strain evidence="1">51987-8</strain>
    </source>
</reference>
<dbReference type="InParanoid" id="A0A369K127"/>
<organism evidence="1 2">
    <name type="scientific">Hypsizygus marmoreus</name>
    <name type="common">White beech mushroom</name>
    <name type="synonym">Agaricus marmoreus</name>
    <dbReference type="NCBI Taxonomy" id="39966"/>
    <lineage>
        <taxon>Eukaryota</taxon>
        <taxon>Fungi</taxon>
        <taxon>Dikarya</taxon>
        <taxon>Basidiomycota</taxon>
        <taxon>Agaricomycotina</taxon>
        <taxon>Agaricomycetes</taxon>
        <taxon>Agaricomycetidae</taxon>
        <taxon>Agaricales</taxon>
        <taxon>Tricholomatineae</taxon>
        <taxon>Lyophyllaceae</taxon>
        <taxon>Hypsizygus</taxon>
    </lineage>
</organism>
<proteinExistence type="predicted"/>
<protein>
    <submittedName>
        <fullName evidence="1">Uncharacterized protein</fullName>
    </submittedName>
</protein>
<accession>A0A369K127</accession>
<keyword evidence="2" id="KW-1185">Reference proteome</keyword>
<comment type="caution">
    <text evidence="1">The sequence shown here is derived from an EMBL/GenBank/DDBJ whole genome shotgun (WGS) entry which is preliminary data.</text>
</comment>